<accession>A0A5B8Y1X8</accession>
<feature type="region of interest" description="Disordered" evidence="1">
    <location>
        <begin position="42"/>
        <end position="67"/>
    </location>
</feature>
<dbReference type="RefSeq" id="WP_141197216.1">
    <property type="nucleotide sequence ID" value="NZ_CP041186.1"/>
</dbReference>
<name>A0A4Y6PQW8_PERCE</name>
<gene>
    <name evidence="2" type="ORF">FIV42_08270</name>
</gene>
<evidence type="ECO:0000313" key="3">
    <source>
        <dbReference type="Proteomes" id="UP000315995"/>
    </source>
</evidence>
<proteinExistence type="predicted"/>
<sequence length="67" mass="6991">MGESADRADQLTLTGRPAQQRDLAAGMHDRLNQIVPPASTVFYGQGGGADAEDPDTPTEPAEPVVEA</sequence>
<reference evidence="2 3" key="1">
    <citation type="submission" date="2019-06" db="EMBL/GenBank/DDBJ databases">
        <title>Persicimonas caeni gen. nov., sp. nov., a predatory bacterium isolated from solar saltern.</title>
        <authorList>
            <person name="Wang S."/>
        </authorList>
    </citation>
    <scope>NUCLEOTIDE SEQUENCE [LARGE SCALE GENOMIC DNA]</scope>
    <source>
        <strain evidence="2 3">YN101</strain>
    </source>
</reference>
<dbReference type="EMBL" id="CP041186">
    <property type="protein sequence ID" value="QDG50724.1"/>
    <property type="molecule type" value="Genomic_DNA"/>
</dbReference>
<organism evidence="2 3">
    <name type="scientific">Persicimonas caeni</name>
    <dbReference type="NCBI Taxonomy" id="2292766"/>
    <lineage>
        <taxon>Bacteria</taxon>
        <taxon>Deltaproteobacteria</taxon>
        <taxon>Bradymonadales</taxon>
        <taxon>Bradymonadaceae</taxon>
        <taxon>Persicimonas</taxon>
    </lineage>
</organism>
<evidence type="ECO:0000256" key="1">
    <source>
        <dbReference type="SAM" id="MobiDB-lite"/>
    </source>
</evidence>
<dbReference type="AlphaFoldDB" id="A0A4Y6PQW8"/>
<dbReference type="Proteomes" id="UP000315995">
    <property type="component" value="Chromosome"/>
</dbReference>
<protein>
    <submittedName>
        <fullName evidence="2">Uncharacterized protein</fullName>
    </submittedName>
</protein>
<accession>A0A4Y6PQW8</accession>
<feature type="compositionally biased region" description="Low complexity" evidence="1">
    <location>
        <begin position="58"/>
        <end position="67"/>
    </location>
</feature>
<evidence type="ECO:0000313" key="2">
    <source>
        <dbReference type="EMBL" id="QDG50724.1"/>
    </source>
</evidence>
<keyword evidence="3" id="KW-1185">Reference proteome</keyword>